<feature type="domain" description="TonB-dependent receptor-like beta-barrel" evidence="15">
    <location>
        <begin position="232"/>
        <end position="689"/>
    </location>
</feature>
<evidence type="ECO:0000256" key="7">
    <source>
        <dbReference type="ARBA" id="ARBA00023065"/>
    </source>
</evidence>
<organism evidence="17 18">
    <name type="scientific">Rugamonas rubra</name>
    <dbReference type="NCBI Taxonomy" id="758825"/>
    <lineage>
        <taxon>Bacteria</taxon>
        <taxon>Pseudomonadati</taxon>
        <taxon>Pseudomonadota</taxon>
        <taxon>Betaproteobacteria</taxon>
        <taxon>Burkholderiales</taxon>
        <taxon>Oxalobacteraceae</taxon>
        <taxon>Telluria group</taxon>
        <taxon>Rugamonas</taxon>
    </lineage>
</organism>
<dbReference type="OrthoDB" id="8538693at2"/>
<feature type="chain" id="PRO_5011607123" evidence="14">
    <location>
        <begin position="22"/>
        <end position="725"/>
    </location>
</feature>
<dbReference type="SUPFAM" id="SSF56935">
    <property type="entry name" value="Porins"/>
    <property type="match status" value="1"/>
</dbReference>
<evidence type="ECO:0000256" key="13">
    <source>
        <dbReference type="SAM" id="MobiDB-lite"/>
    </source>
</evidence>
<keyword evidence="3 11" id="KW-1134">Transmembrane beta strand</keyword>
<dbReference type="RefSeq" id="WP_093388710.1">
    <property type="nucleotide sequence ID" value="NZ_FOTW01000015.1"/>
</dbReference>
<evidence type="ECO:0000256" key="9">
    <source>
        <dbReference type="ARBA" id="ARBA00023136"/>
    </source>
</evidence>
<dbReference type="InterPro" id="IPR000531">
    <property type="entry name" value="Beta-barrel_TonB"/>
</dbReference>
<sequence>MRIKVMVLALFGVMASWQASAGEAATETAATANPAGALERVVISGDKLKRTENDSSASVGARNRRQIAESGITTVEDVAAQMANVGTAEGLSIRGVNALGPTGGGGRTITLVMDGVAQDGYGQSINSLSVWDADRVEVLRGPQSTNQGRNSLAGAVVLKTRDPSDMPDFSYRLSAGNQNSRRMALAGGGAMVDQVLAGRVSFEQRRRDGDVNNPSRNDPRFNHDDGHTLRAKLRVTPYGERYQALLTLVDAKQRLGSDSVEAVARPISARQNLSNEARNSDNHTRSAALEQSFKVGGADVTLLSTYSHNLFSRVQDYDATELKQGYRTGENVDRQFSQEARANFETALFGLPLKGVAGLYYLNANYSADDMFTVPLSYVLGLTGQCPVQAACDTAYGAEFVNRGNLEGHNTKTRAAFAELDYVIDRLTVTAGVRFDAERQTRVLTGATNGTSPLARMVVGQLIAGGIFSADGMQNLQTDNSVWLPKLGLRYALVPGWVAGLTAQRGYRTGGVDYSYQRGSNAFGPEFTKNYEASLKGVLDNGMMLALNAYRVNWTDQQVNVGRGSLDTFFVNAGSSRLQGLEAELRGKVLAQLELFGAVGVARSRFIDFVSPQGDFTGKQFARSPRQTVSAGFSWTPGRWLLNGNVVQTGGTYTGPDNVDRNDGHTILGGKAAYTLANGVSLFAFGSNLTDRRYITANYLTTVTDRHAVTLGSARQFGFGVQGKI</sequence>
<keyword evidence="6" id="KW-0408">Iron</keyword>
<proteinExistence type="inferred from homology"/>
<keyword evidence="5 11" id="KW-0812">Transmembrane</keyword>
<evidence type="ECO:0000256" key="1">
    <source>
        <dbReference type="ARBA" id="ARBA00004571"/>
    </source>
</evidence>
<gene>
    <name evidence="17" type="ORF">SAMN02982985_03216</name>
</gene>
<dbReference type="PROSITE" id="PS52016">
    <property type="entry name" value="TONB_DEPENDENT_REC_3"/>
    <property type="match status" value="1"/>
</dbReference>
<keyword evidence="7" id="KW-0406">Ion transport</keyword>
<dbReference type="Pfam" id="PF00593">
    <property type="entry name" value="TonB_dep_Rec_b-barrel"/>
    <property type="match status" value="1"/>
</dbReference>
<dbReference type="InterPro" id="IPR036942">
    <property type="entry name" value="Beta-barrel_TonB_sf"/>
</dbReference>
<dbReference type="GO" id="GO:0006826">
    <property type="term" value="P:iron ion transport"/>
    <property type="evidence" value="ECO:0007669"/>
    <property type="project" value="UniProtKB-KW"/>
</dbReference>
<keyword evidence="17" id="KW-0675">Receptor</keyword>
<dbReference type="STRING" id="758825.SAMN02982985_03216"/>
<feature type="signal peptide" evidence="14">
    <location>
        <begin position="1"/>
        <end position="21"/>
    </location>
</feature>
<evidence type="ECO:0000256" key="14">
    <source>
        <dbReference type="SAM" id="SignalP"/>
    </source>
</evidence>
<dbReference type="PANTHER" id="PTHR32552:SF81">
    <property type="entry name" value="TONB-DEPENDENT OUTER MEMBRANE RECEPTOR"/>
    <property type="match status" value="1"/>
</dbReference>
<dbReference type="Gene3D" id="2.40.170.20">
    <property type="entry name" value="TonB-dependent receptor, beta-barrel domain"/>
    <property type="match status" value="1"/>
</dbReference>
<evidence type="ECO:0000256" key="3">
    <source>
        <dbReference type="ARBA" id="ARBA00022452"/>
    </source>
</evidence>
<evidence type="ECO:0000256" key="2">
    <source>
        <dbReference type="ARBA" id="ARBA00022448"/>
    </source>
</evidence>
<evidence type="ECO:0000259" key="15">
    <source>
        <dbReference type="Pfam" id="PF00593"/>
    </source>
</evidence>
<comment type="subcellular location">
    <subcellularLocation>
        <location evidence="1 11">Cell outer membrane</location>
        <topology evidence="1 11">Multi-pass membrane protein</topology>
    </subcellularLocation>
</comment>
<evidence type="ECO:0000256" key="5">
    <source>
        <dbReference type="ARBA" id="ARBA00022692"/>
    </source>
</evidence>
<accession>A0A1I4P1R9</accession>
<evidence type="ECO:0000256" key="11">
    <source>
        <dbReference type="PROSITE-ProRule" id="PRU01360"/>
    </source>
</evidence>
<evidence type="ECO:0000256" key="12">
    <source>
        <dbReference type="RuleBase" id="RU003357"/>
    </source>
</evidence>
<evidence type="ECO:0000256" key="10">
    <source>
        <dbReference type="ARBA" id="ARBA00023237"/>
    </source>
</evidence>
<keyword evidence="8 12" id="KW-0798">TonB box</keyword>
<dbReference type="Pfam" id="PF07715">
    <property type="entry name" value="Plug"/>
    <property type="match status" value="1"/>
</dbReference>
<dbReference type="AlphaFoldDB" id="A0A1I4P1R9"/>
<keyword evidence="10 11" id="KW-0998">Cell outer membrane</keyword>
<protein>
    <submittedName>
        <fullName evidence="17">Outer membrane receptor proteins, mostly Fe transport</fullName>
    </submittedName>
</protein>
<evidence type="ECO:0000256" key="6">
    <source>
        <dbReference type="ARBA" id="ARBA00023004"/>
    </source>
</evidence>
<evidence type="ECO:0000313" key="18">
    <source>
        <dbReference type="Proteomes" id="UP000199470"/>
    </source>
</evidence>
<comment type="similarity">
    <text evidence="11 12">Belongs to the TonB-dependent receptor family.</text>
</comment>
<dbReference type="InterPro" id="IPR039426">
    <property type="entry name" value="TonB-dep_rcpt-like"/>
</dbReference>
<dbReference type="GO" id="GO:0009279">
    <property type="term" value="C:cell outer membrane"/>
    <property type="evidence" value="ECO:0007669"/>
    <property type="project" value="UniProtKB-SubCell"/>
</dbReference>
<name>A0A1I4P1R9_9BURK</name>
<keyword evidence="18" id="KW-1185">Reference proteome</keyword>
<dbReference type="PANTHER" id="PTHR32552">
    <property type="entry name" value="FERRICHROME IRON RECEPTOR-RELATED"/>
    <property type="match status" value="1"/>
</dbReference>
<evidence type="ECO:0000259" key="16">
    <source>
        <dbReference type="Pfam" id="PF07715"/>
    </source>
</evidence>
<keyword evidence="9 11" id="KW-0472">Membrane</keyword>
<keyword evidence="14" id="KW-0732">Signal</keyword>
<keyword evidence="4" id="KW-0410">Iron transport</keyword>
<reference evidence="17 18" key="1">
    <citation type="submission" date="2016-10" db="EMBL/GenBank/DDBJ databases">
        <authorList>
            <person name="de Groot N.N."/>
        </authorList>
    </citation>
    <scope>NUCLEOTIDE SEQUENCE [LARGE SCALE GENOMIC DNA]</scope>
    <source>
        <strain evidence="17 18">ATCC 43154</strain>
    </source>
</reference>
<dbReference type="InterPro" id="IPR012910">
    <property type="entry name" value="Plug_dom"/>
</dbReference>
<evidence type="ECO:0000313" key="17">
    <source>
        <dbReference type="EMBL" id="SFM21784.1"/>
    </source>
</evidence>
<feature type="region of interest" description="Disordered" evidence="13">
    <location>
        <begin position="203"/>
        <end position="225"/>
    </location>
</feature>
<evidence type="ECO:0000256" key="8">
    <source>
        <dbReference type="ARBA" id="ARBA00023077"/>
    </source>
</evidence>
<feature type="domain" description="TonB-dependent receptor plug" evidence="16">
    <location>
        <begin position="53"/>
        <end position="155"/>
    </location>
</feature>
<dbReference type="EMBL" id="FOTW01000015">
    <property type="protein sequence ID" value="SFM21784.1"/>
    <property type="molecule type" value="Genomic_DNA"/>
</dbReference>
<keyword evidence="2 11" id="KW-0813">Transport</keyword>
<dbReference type="Proteomes" id="UP000199470">
    <property type="component" value="Unassembled WGS sequence"/>
</dbReference>
<evidence type="ECO:0000256" key="4">
    <source>
        <dbReference type="ARBA" id="ARBA00022496"/>
    </source>
</evidence>